<evidence type="ECO:0000256" key="8">
    <source>
        <dbReference type="RuleBase" id="RU079119"/>
    </source>
</evidence>
<dbReference type="InterPro" id="IPR039859">
    <property type="entry name" value="PFA4/ZDH16/20/ERF2-like"/>
</dbReference>
<evidence type="ECO:0000256" key="6">
    <source>
        <dbReference type="ARBA" id="ARBA00023315"/>
    </source>
</evidence>
<gene>
    <name evidence="12" type="ORF">HYH02_015019</name>
</gene>
<keyword evidence="13" id="KW-1185">Reference proteome</keyword>
<evidence type="ECO:0000256" key="4">
    <source>
        <dbReference type="ARBA" id="ARBA00022989"/>
    </source>
</evidence>
<comment type="subcellular location">
    <subcellularLocation>
        <location evidence="1">Membrane</location>
        <topology evidence="1">Multi-pass membrane protein</topology>
    </subcellularLocation>
</comment>
<protein>
    <recommendedName>
        <fullName evidence="8">S-acyltransferase</fullName>
        <ecNumber evidence="8">2.3.1.225</ecNumber>
    </recommendedName>
    <alternativeName>
        <fullName evidence="8">Palmitoyltransferase</fullName>
    </alternativeName>
</protein>
<comment type="caution">
    <text evidence="12">The sequence shown here is derived from an EMBL/GenBank/DDBJ whole genome shotgun (WGS) entry which is preliminary data.</text>
</comment>
<dbReference type="GO" id="GO:0005783">
    <property type="term" value="C:endoplasmic reticulum"/>
    <property type="evidence" value="ECO:0007669"/>
    <property type="project" value="TreeGrafter"/>
</dbReference>
<keyword evidence="2 8" id="KW-0808">Transferase</keyword>
<feature type="transmembrane region" description="Helical" evidence="8">
    <location>
        <begin position="179"/>
        <end position="212"/>
    </location>
</feature>
<dbReference type="Pfam" id="PF01529">
    <property type="entry name" value="DHHC"/>
    <property type="match status" value="1"/>
</dbReference>
<evidence type="ECO:0000256" key="7">
    <source>
        <dbReference type="ARBA" id="ARBA00038298"/>
    </source>
</evidence>
<evidence type="ECO:0000256" key="5">
    <source>
        <dbReference type="ARBA" id="ARBA00023136"/>
    </source>
</evidence>
<feature type="transmembrane region" description="Helical" evidence="8">
    <location>
        <begin position="27"/>
        <end position="46"/>
    </location>
</feature>
<dbReference type="EC" id="2.3.1.225" evidence="8"/>
<feature type="region of interest" description="Disordered" evidence="10">
    <location>
        <begin position="343"/>
        <end position="382"/>
    </location>
</feature>
<reference evidence="12" key="1">
    <citation type="journal article" date="2020" name="bioRxiv">
        <title>Comparative genomics of Chlamydomonas.</title>
        <authorList>
            <person name="Craig R.J."/>
            <person name="Hasan A.R."/>
            <person name="Ness R.W."/>
            <person name="Keightley P.D."/>
        </authorList>
    </citation>
    <scope>NUCLEOTIDE SEQUENCE</scope>
    <source>
        <strain evidence="12">CCAP 11/173</strain>
    </source>
</reference>
<dbReference type="GO" id="GO:0019706">
    <property type="term" value="F:protein-cysteine S-palmitoyltransferase activity"/>
    <property type="evidence" value="ECO:0007669"/>
    <property type="project" value="UniProtKB-EC"/>
</dbReference>
<evidence type="ECO:0000313" key="12">
    <source>
        <dbReference type="EMBL" id="KAG2425412.1"/>
    </source>
</evidence>
<dbReference type="PANTHER" id="PTHR22883:SF23">
    <property type="entry name" value="PALMITOYLTRANSFERASE ZDHHC6"/>
    <property type="match status" value="1"/>
</dbReference>
<keyword evidence="3 8" id="KW-0812">Transmembrane</keyword>
<dbReference type="PANTHER" id="PTHR22883">
    <property type="entry name" value="ZINC FINGER DHHC DOMAIN CONTAINING PROTEIN"/>
    <property type="match status" value="1"/>
</dbReference>
<accession>A0A835VQF5</accession>
<keyword evidence="4 8" id="KW-1133">Transmembrane helix</keyword>
<evidence type="ECO:0000256" key="1">
    <source>
        <dbReference type="ARBA" id="ARBA00004141"/>
    </source>
</evidence>
<feature type="coiled-coil region" evidence="9">
    <location>
        <begin position="228"/>
        <end position="255"/>
    </location>
</feature>
<keyword evidence="6 8" id="KW-0012">Acyltransferase</keyword>
<evidence type="ECO:0000313" key="13">
    <source>
        <dbReference type="Proteomes" id="UP000613740"/>
    </source>
</evidence>
<dbReference type="Proteomes" id="UP000613740">
    <property type="component" value="Unassembled WGS sequence"/>
</dbReference>
<dbReference type="GO" id="GO:0016020">
    <property type="term" value="C:membrane"/>
    <property type="evidence" value="ECO:0007669"/>
    <property type="project" value="UniProtKB-SubCell"/>
</dbReference>
<feature type="compositionally biased region" description="Gly residues" evidence="10">
    <location>
        <begin position="364"/>
        <end position="374"/>
    </location>
</feature>
<dbReference type="AlphaFoldDB" id="A0A835VQF5"/>
<dbReference type="GO" id="GO:0006612">
    <property type="term" value="P:protein targeting to membrane"/>
    <property type="evidence" value="ECO:0007669"/>
    <property type="project" value="TreeGrafter"/>
</dbReference>
<dbReference type="OrthoDB" id="5977743at2759"/>
<evidence type="ECO:0000256" key="3">
    <source>
        <dbReference type="ARBA" id="ARBA00022692"/>
    </source>
</evidence>
<dbReference type="PROSITE" id="PS50216">
    <property type="entry name" value="DHHC"/>
    <property type="match status" value="1"/>
</dbReference>
<feature type="domain" description="Palmitoyltransferase DHHC" evidence="11">
    <location>
        <begin position="76"/>
        <end position="224"/>
    </location>
</feature>
<keyword evidence="9" id="KW-0175">Coiled coil</keyword>
<dbReference type="InterPro" id="IPR001594">
    <property type="entry name" value="Palmitoyltrfase_DHHC"/>
</dbReference>
<comment type="domain">
    <text evidence="8">The DHHC domain is required for palmitoyltransferase activity.</text>
</comment>
<organism evidence="12 13">
    <name type="scientific">Chlamydomonas schloesseri</name>
    <dbReference type="NCBI Taxonomy" id="2026947"/>
    <lineage>
        <taxon>Eukaryota</taxon>
        <taxon>Viridiplantae</taxon>
        <taxon>Chlorophyta</taxon>
        <taxon>core chlorophytes</taxon>
        <taxon>Chlorophyceae</taxon>
        <taxon>CS clade</taxon>
        <taxon>Chlamydomonadales</taxon>
        <taxon>Chlamydomonadaceae</taxon>
        <taxon>Chlamydomonas</taxon>
    </lineage>
</organism>
<evidence type="ECO:0000256" key="10">
    <source>
        <dbReference type="SAM" id="MobiDB-lite"/>
    </source>
</evidence>
<evidence type="ECO:0000256" key="9">
    <source>
        <dbReference type="SAM" id="Coils"/>
    </source>
</evidence>
<name>A0A835VQF5_9CHLO</name>
<dbReference type="GO" id="GO:0005794">
    <property type="term" value="C:Golgi apparatus"/>
    <property type="evidence" value="ECO:0007669"/>
    <property type="project" value="TreeGrafter"/>
</dbReference>
<evidence type="ECO:0000256" key="2">
    <source>
        <dbReference type="ARBA" id="ARBA00022679"/>
    </source>
</evidence>
<keyword evidence="5 8" id="KW-0472">Membrane</keyword>
<sequence length="382" mass="41452">MVLGGFALYWTNLLSLLPNPWADKDHILLGTASVAVSLGLFLFASLSDPGTIRASDAETLSAWHQLYPLDNAIWPEKTCATCNLSRPARSKHCRICNRCVARHDHHCAWINNCVGAANMRHFLAFLVANLAMCMYGTVLACLILGGEMEARGVWKLNLVNYATGRVVPMWRVPSKMLEWLIVLYPVGVALGLFMGVATLLVTFFLSYQFYLLAVGRTQYEMFRWRDLHHQMLEEAEQQQEEREAAEREASAAAAAVAASAQQSEHAAEDASGAGSRGKRIAASAGKQGGGWLGWLGGGRPKVKVELPKNIYHRGFWRNAAEILVPEVYLEQEKKKARRVAARAAAAAGGGAVSGTAAATEKQRGSGGSAGGKGQQRGSKKTQ</sequence>
<dbReference type="EMBL" id="JAEHOD010000116">
    <property type="protein sequence ID" value="KAG2425412.1"/>
    <property type="molecule type" value="Genomic_DNA"/>
</dbReference>
<evidence type="ECO:0000259" key="11">
    <source>
        <dbReference type="Pfam" id="PF01529"/>
    </source>
</evidence>
<comment type="similarity">
    <text evidence="7">Belongs to the DHHC palmitoyltransferase family. PFA5 subfamily.</text>
</comment>
<comment type="catalytic activity">
    <reaction evidence="8">
        <text>L-cysteinyl-[protein] + hexadecanoyl-CoA = S-hexadecanoyl-L-cysteinyl-[protein] + CoA</text>
        <dbReference type="Rhea" id="RHEA:36683"/>
        <dbReference type="Rhea" id="RHEA-COMP:10131"/>
        <dbReference type="Rhea" id="RHEA-COMP:11032"/>
        <dbReference type="ChEBI" id="CHEBI:29950"/>
        <dbReference type="ChEBI" id="CHEBI:57287"/>
        <dbReference type="ChEBI" id="CHEBI:57379"/>
        <dbReference type="ChEBI" id="CHEBI:74151"/>
        <dbReference type="EC" id="2.3.1.225"/>
    </reaction>
</comment>
<feature type="transmembrane region" description="Helical" evidence="8">
    <location>
        <begin position="122"/>
        <end position="145"/>
    </location>
</feature>
<proteinExistence type="inferred from homology"/>